<organism evidence="10 11">
    <name type="scientific">Actinospica acidithermotolerans</name>
    <dbReference type="NCBI Taxonomy" id="2828514"/>
    <lineage>
        <taxon>Bacteria</taxon>
        <taxon>Bacillati</taxon>
        <taxon>Actinomycetota</taxon>
        <taxon>Actinomycetes</taxon>
        <taxon>Catenulisporales</taxon>
        <taxon>Actinospicaceae</taxon>
        <taxon>Actinospica</taxon>
    </lineage>
</organism>
<evidence type="ECO:0000256" key="4">
    <source>
        <dbReference type="ARBA" id="ARBA00022630"/>
    </source>
</evidence>
<dbReference type="Pfam" id="PF03060">
    <property type="entry name" value="NMO"/>
    <property type="match status" value="1"/>
</dbReference>
<keyword evidence="3" id="KW-0216">Detoxification</keyword>
<evidence type="ECO:0000256" key="7">
    <source>
        <dbReference type="ARBA" id="ARBA00023033"/>
    </source>
</evidence>
<dbReference type="InterPro" id="IPR013785">
    <property type="entry name" value="Aldolase_TIM"/>
</dbReference>
<keyword evidence="6" id="KW-0560">Oxidoreductase</keyword>
<comment type="cofactor">
    <cofactor evidence="1">
        <name>FMN</name>
        <dbReference type="ChEBI" id="CHEBI:58210"/>
    </cofactor>
</comment>
<protein>
    <recommendedName>
        <fullName evidence="8">Propionate 3-nitronate monooxygenase</fullName>
    </recommendedName>
</protein>
<keyword evidence="11" id="KW-1185">Reference proteome</keyword>
<dbReference type="Proteomes" id="UP000676325">
    <property type="component" value="Unassembled WGS sequence"/>
</dbReference>
<dbReference type="PANTHER" id="PTHR42747">
    <property type="entry name" value="NITRONATE MONOOXYGENASE-RELATED"/>
    <property type="match status" value="1"/>
</dbReference>
<keyword evidence="5" id="KW-0288">FMN</keyword>
<proteinExistence type="inferred from homology"/>
<dbReference type="GO" id="GO:0009636">
    <property type="term" value="P:response to toxic substance"/>
    <property type="evidence" value="ECO:0007669"/>
    <property type="project" value="UniProtKB-KW"/>
</dbReference>
<dbReference type="InterPro" id="IPR004136">
    <property type="entry name" value="NMO"/>
</dbReference>
<accession>A0A941E8L1</accession>
<name>A0A941E8L1_9ACTN</name>
<dbReference type="EMBL" id="JAGSOH010000006">
    <property type="protein sequence ID" value="MBR7825505.1"/>
    <property type="molecule type" value="Genomic_DNA"/>
</dbReference>
<dbReference type="SUPFAM" id="SSF51412">
    <property type="entry name" value="Inosine monophosphate dehydrogenase (IMPDH)"/>
    <property type="match status" value="1"/>
</dbReference>
<dbReference type="GO" id="GO:0018580">
    <property type="term" value="F:nitronate monooxygenase activity"/>
    <property type="evidence" value="ECO:0007669"/>
    <property type="project" value="InterPro"/>
</dbReference>
<dbReference type="AlphaFoldDB" id="A0A941E8L1"/>
<evidence type="ECO:0000256" key="3">
    <source>
        <dbReference type="ARBA" id="ARBA00022575"/>
    </source>
</evidence>
<reference evidence="10" key="1">
    <citation type="submission" date="2021-04" db="EMBL/GenBank/DDBJ databases">
        <title>Genome based classification of Actinospica acidithermotolerans sp. nov., an actinobacterium isolated from an Indonesian hot spring.</title>
        <authorList>
            <person name="Kusuma A.B."/>
            <person name="Putra K.E."/>
            <person name="Nafisah S."/>
            <person name="Loh J."/>
            <person name="Nouioui I."/>
            <person name="Goodfellow M."/>
        </authorList>
    </citation>
    <scope>NUCLEOTIDE SEQUENCE</scope>
    <source>
        <strain evidence="10">MGRD01-02</strain>
    </source>
</reference>
<comment type="caution">
    <text evidence="10">The sequence shown here is derived from an EMBL/GenBank/DDBJ whole genome shotgun (WGS) entry which is preliminary data.</text>
</comment>
<evidence type="ECO:0000313" key="10">
    <source>
        <dbReference type="EMBL" id="MBR7825505.1"/>
    </source>
</evidence>
<dbReference type="Gene3D" id="3.20.20.70">
    <property type="entry name" value="Aldolase class I"/>
    <property type="match status" value="1"/>
</dbReference>
<keyword evidence="4" id="KW-0285">Flavoprotein</keyword>
<evidence type="ECO:0000256" key="1">
    <source>
        <dbReference type="ARBA" id="ARBA00001917"/>
    </source>
</evidence>
<evidence type="ECO:0000256" key="5">
    <source>
        <dbReference type="ARBA" id="ARBA00022643"/>
    </source>
</evidence>
<evidence type="ECO:0000256" key="9">
    <source>
        <dbReference type="ARBA" id="ARBA00049401"/>
    </source>
</evidence>
<evidence type="ECO:0000313" key="11">
    <source>
        <dbReference type="Proteomes" id="UP000676325"/>
    </source>
</evidence>
<evidence type="ECO:0000256" key="8">
    <source>
        <dbReference type="ARBA" id="ARBA00031155"/>
    </source>
</evidence>
<evidence type="ECO:0000256" key="2">
    <source>
        <dbReference type="ARBA" id="ARBA00009881"/>
    </source>
</evidence>
<keyword evidence="7 10" id="KW-0503">Monooxygenase</keyword>
<sequence>MPFQLADLRFRIVQAPMAGGPTTPELAAAVGWAGGLGFLAAGYLTPEAVRAQIEQVRKLAGDGALFGVNVFVPQPVAQPYAVAAYREALLPEAAAAGVHLPEPDFADTDFWAEKVHLLMAEPVPVVSFTFGLPTSDVLARLRSVGTYTIGTVTNADEARLAVATGVDALCVQGTEAGGHRGVFDPCALPPATPLTVLLQEVRKVAPRTPIIAAGGISTSAEVAVLLGGVADAVQLGTAFLRAHEAATNPVYRDALVDRAYAQTAVTRAFSGRWARALRTPFIDRHAADAPAAYPAVNQVTKPLRAAAAARRDPSGMSLYAGTGHRHALAAPAAQIMERLTADLPV</sequence>
<gene>
    <name evidence="10" type="ORF">KDK95_04250</name>
</gene>
<dbReference type="RefSeq" id="WP_212516655.1">
    <property type="nucleotide sequence ID" value="NZ_JAGSOH010000006.1"/>
</dbReference>
<evidence type="ECO:0000256" key="6">
    <source>
        <dbReference type="ARBA" id="ARBA00023002"/>
    </source>
</evidence>
<comment type="catalytic activity">
    <reaction evidence="9">
        <text>3 propionate 3-nitronate + 3 O2 + H2O = 3 3-oxopropanoate + 2 nitrate + nitrite + H2O2 + 3 H(+)</text>
        <dbReference type="Rhea" id="RHEA:57332"/>
        <dbReference type="ChEBI" id="CHEBI:15377"/>
        <dbReference type="ChEBI" id="CHEBI:15378"/>
        <dbReference type="ChEBI" id="CHEBI:15379"/>
        <dbReference type="ChEBI" id="CHEBI:16240"/>
        <dbReference type="ChEBI" id="CHEBI:16301"/>
        <dbReference type="ChEBI" id="CHEBI:17632"/>
        <dbReference type="ChEBI" id="CHEBI:33190"/>
        <dbReference type="ChEBI" id="CHEBI:136067"/>
    </reaction>
</comment>
<dbReference type="CDD" id="cd04730">
    <property type="entry name" value="NPD_like"/>
    <property type="match status" value="1"/>
</dbReference>
<dbReference type="PANTHER" id="PTHR42747:SF3">
    <property type="entry name" value="NITRONATE MONOOXYGENASE-RELATED"/>
    <property type="match status" value="1"/>
</dbReference>
<comment type="similarity">
    <text evidence="2">Belongs to the nitronate monooxygenase family. NMO class I subfamily.</text>
</comment>